<dbReference type="InterPro" id="IPR016117">
    <property type="entry name" value="ArgJ-like_dom_sf"/>
</dbReference>
<dbReference type="OrthoDB" id="9808347at2"/>
<dbReference type="Proteomes" id="UP000030002">
    <property type="component" value="Unassembled WGS sequence"/>
</dbReference>
<dbReference type="Pfam" id="PF03576">
    <property type="entry name" value="Peptidase_S58"/>
    <property type="match status" value="1"/>
</dbReference>
<comment type="caution">
    <text evidence="2">The sequence shown here is derived from an EMBL/GenBank/DDBJ whole genome shotgun (WGS) entry which is preliminary data.</text>
</comment>
<dbReference type="AlphaFoldDB" id="A0A0A0J6P4"/>
<dbReference type="STRING" id="1385520.N802_15870"/>
<dbReference type="eggNOG" id="COG3191">
    <property type="taxonomic scope" value="Bacteria"/>
</dbReference>
<gene>
    <name evidence="2" type="ORF">N802_15870</name>
</gene>
<accession>A0A0A0J6P4</accession>
<dbReference type="SUPFAM" id="SSF56266">
    <property type="entry name" value="DmpA/ArgJ-like"/>
    <property type="match status" value="1"/>
</dbReference>
<organism evidence="2 3">
    <name type="scientific">Knoellia sinensis KCTC 19936</name>
    <dbReference type="NCBI Taxonomy" id="1385520"/>
    <lineage>
        <taxon>Bacteria</taxon>
        <taxon>Bacillati</taxon>
        <taxon>Actinomycetota</taxon>
        <taxon>Actinomycetes</taxon>
        <taxon>Micrococcales</taxon>
        <taxon>Intrasporangiaceae</taxon>
        <taxon>Knoellia</taxon>
    </lineage>
</organism>
<dbReference type="RefSeq" id="WP_035914718.1">
    <property type="nucleotide sequence ID" value="NZ_AVPJ01000005.1"/>
</dbReference>
<evidence type="ECO:0000313" key="2">
    <source>
        <dbReference type="EMBL" id="KGN32868.1"/>
    </source>
</evidence>
<name>A0A0A0J6P4_9MICO</name>
<dbReference type="InterPro" id="IPR005321">
    <property type="entry name" value="Peptidase_S58_DmpA"/>
</dbReference>
<dbReference type="GO" id="GO:0004177">
    <property type="term" value="F:aminopeptidase activity"/>
    <property type="evidence" value="ECO:0007669"/>
    <property type="project" value="TreeGrafter"/>
</dbReference>
<dbReference type="Gene3D" id="3.60.70.12">
    <property type="entry name" value="L-amino peptidase D-ALA esterase/amidase"/>
    <property type="match status" value="1"/>
</dbReference>
<evidence type="ECO:0000256" key="1">
    <source>
        <dbReference type="ARBA" id="ARBA00007068"/>
    </source>
</evidence>
<keyword evidence="3" id="KW-1185">Reference proteome</keyword>
<dbReference type="PANTHER" id="PTHR36512">
    <property type="entry name" value="D-AMINOPEPTIDASE"/>
    <property type="match status" value="1"/>
</dbReference>
<dbReference type="CDD" id="cd02252">
    <property type="entry name" value="nylC_like"/>
    <property type="match status" value="1"/>
</dbReference>
<dbReference type="EMBL" id="AVPJ01000005">
    <property type="protein sequence ID" value="KGN32868.1"/>
    <property type="molecule type" value="Genomic_DNA"/>
</dbReference>
<comment type="similarity">
    <text evidence="1">Belongs to the peptidase S58 family.</text>
</comment>
<dbReference type="PANTHER" id="PTHR36512:SF3">
    <property type="entry name" value="BLR5678 PROTEIN"/>
    <property type="match status" value="1"/>
</dbReference>
<protein>
    <submittedName>
        <fullName evidence="2">Peptidase S58 DmpA</fullName>
    </submittedName>
</protein>
<evidence type="ECO:0000313" key="3">
    <source>
        <dbReference type="Proteomes" id="UP000030002"/>
    </source>
</evidence>
<proteinExistence type="inferred from homology"/>
<reference evidence="2 3" key="1">
    <citation type="submission" date="2013-08" db="EMBL/GenBank/DDBJ databases">
        <title>The genome sequence of Knoellia sinensis.</title>
        <authorList>
            <person name="Zhu W."/>
            <person name="Wang G."/>
        </authorList>
    </citation>
    <scope>NUCLEOTIDE SEQUENCE [LARGE SCALE GENOMIC DNA]</scope>
    <source>
        <strain evidence="2 3">KCTC 19936</strain>
    </source>
</reference>
<sequence length="350" mass="34580">MDAPTPGPLNAITDVAGLRVGQITRDEPGWLTGVTVVVPPPGTVGGVDVRGGAPGTRETDLLDPARLVDRVDAVVLAGGSAFGLAAADGVMQAAYAAGLGWPTSPEAPAEVVPIVPAAVILDLGRGGDFSHAPTAEDGRTAYDSAAPGQVAQGAVGAGTGARSGGLRGGVGTASAVVGGITVGAIVVVNAMGSPCAPDGSLYAVRSGLADEFASVPEPDPSAAQAYWEALAAAEAELRAGMATTIGVVATDATLTKAQCRKLAEVSQDGLARALKPVHTAYDGDTIFTLATGEREAPNDLDLVHLQTAAADCVTRAIGHAMVAAASIDRTADGGAALTSWAAALTRKVPG</sequence>